<feature type="region of interest" description="Disordered" evidence="1">
    <location>
        <begin position="26"/>
        <end position="75"/>
    </location>
</feature>
<feature type="compositionally biased region" description="Low complexity" evidence="1">
    <location>
        <begin position="40"/>
        <end position="64"/>
    </location>
</feature>
<dbReference type="Proteomes" id="UP001301731">
    <property type="component" value="Chromosome"/>
</dbReference>
<feature type="signal peptide" evidence="2">
    <location>
        <begin position="1"/>
        <end position="23"/>
    </location>
</feature>
<feature type="region of interest" description="Disordered" evidence="1">
    <location>
        <begin position="139"/>
        <end position="163"/>
    </location>
</feature>
<evidence type="ECO:0000313" key="3">
    <source>
        <dbReference type="EMBL" id="WOX22956.1"/>
    </source>
</evidence>
<feature type="chain" id="PRO_5047313988" description="Lipoprotein" evidence="2">
    <location>
        <begin position="24"/>
        <end position="163"/>
    </location>
</feature>
<organism evidence="3 4">
    <name type="scientific">Streptomyces solicathayae</name>
    <dbReference type="NCBI Taxonomy" id="3081768"/>
    <lineage>
        <taxon>Bacteria</taxon>
        <taxon>Bacillati</taxon>
        <taxon>Actinomycetota</taxon>
        <taxon>Actinomycetes</taxon>
        <taxon>Kitasatosporales</taxon>
        <taxon>Streptomycetaceae</taxon>
        <taxon>Streptomyces</taxon>
    </lineage>
</organism>
<evidence type="ECO:0000313" key="4">
    <source>
        <dbReference type="Proteomes" id="UP001301731"/>
    </source>
</evidence>
<dbReference type="PROSITE" id="PS51257">
    <property type="entry name" value="PROKAR_LIPOPROTEIN"/>
    <property type="match status" value="1"/>
</dbReference>
<dbReference type="RefSeq" id="WP_318104370.1">
    <property type="nucleotide sequence ID" value="NZ_CP137573.1"/>
</dbReference>
<sequence length="163" mass="15929">MFSTQRSSAAVVGVAAAALVLTACSGGGKPAADRSGDPEPSAGRTSAPSSRATASPVPSAPTGPEGSWAGITDGKPVGLSIGRSHAVVIAAGQVCQGKLTDAVTLRLTCTDGANQRTEGTIESNDGKKLVVAWKSGTKDTLTEADPAPSGAASASASDAIELP</sequence>
<keyword evidence="4" id="KW-1185">Reference proteome</keyword>
<dbReference type="EMBL" id="CP137573">
    <property type="protein sequence ID" value="WOX22956.1"/>
    <property type="molecule type" value="Genomic_DNA"/>
</dbReference>
<proteinExistence type="predicted"/>
<evidence type="ECO:0008006" key="5">
    <source>
        <dbReference type="Google" id="ProtNLM"/>
    </source>
</evidence>
<gene>
    <name evidence="3" type="ORF">R2D22_16740</name>
</gene>
<protein>
    <recommendedName>
        <fullName evidence="5">Lipoprotein</fullName>
    </recommendedName>
</protein>
<keyword evidence="2" id="KW-0732">Signal</keyword>
<evidence type="ECO:0000256" key="1">
    <source>
        <dbReference type="SAM" id="MobiDB-lite"/>
    </source>
</evidence>
<name>A0ABZ0LUS7_9ACTN</name>
<accession>A0ABZ0LUS7</accession>
<feature type="compositionally biased region" description="Low complexity" evidence="1">
    <location>
        <begin position="144"/>
        <end position="163"/>
    </location>
</feature>
<evidence type="ECO:0000256" key="2">
    <source>
        <dbReference type="SAM" id="SignalP"/>
    </source>
</evidence>
<reference evidence="3 4" key="1">
    <citation type="submission" date="2023-10" db="EMBL/GenBank/DDBJ databases">
        <title>The genome sequence of Streptomyces sp. HUAS YS2.</title>
        <authorList>
            <person name="Mo P."/>
        </authorList>
    </citation>
    <scope>NUCLEOTIDE SEQUENCE [LARGE SCALE GENOMIC DNA]</scope>
    <source>
        <strain evidence="3 4">HUAS YS2</strain>
    </source>
</reference>